<keyword evidence="3" id="KW-1003">Cell membrane</keyword>
<dbReference type="AlphaFoldDB" id="A0A1M4PM92"/>
<feature type="transmembrane region" description="Helical" evidence="7">
    <location>
        <begin position="74"/>
        <end position="97"/>
    </location>
</feature>
<dbReference type="PANTHER" id="PTHR43663:SF2">
    <property type="entry name" value="CHROMATE TRANSPORT PROTEIN-RELATED"/>
    <property type="match status" value="1"/>
</dbReference>
<evidence type="ECO:0000256" key="5">
    <source>
        <dbReference type="ARBA" id="ARBA00022989"/>
    </source>
</evidence>
<evidence type="ECO:0000256" key="2">
    <source>
        <dbReference type="ARBA" id="ARBA00005262"/>
    </source>
</evidence>
<proteinExistence type="inferred from homology"/>
<evidence type="ECO:0000313" key="9">
    <source>
        <dbReference type="Proteomes" id="UP000245423"/>
    </source>
</evidence>
<evidence type="ECO:0000256" key="3">
    <source>
        <dbReference type="ARBA" id="ARBA00022475"/>
    </source>
</evidence>
<dbReference type="OrthoDB" id="9788907at2"/>
<dbReference type="GO" id="GO:0005886">
    <property type="term" value="C:plasma membrane"/>
    <property type="evidence" value="ECO:0007669"/>
    <property type="project" value="UniProtKB-SubCell"/>
</dbReference>
<reference evidence="8 9" key="1">
    <citation type="submission" date="2016-11" db="EMBL/GenBank/DDBJ databases">
        <authorList>
            <person name="Manzoor S."/>
        </authorList>
    </citation>
    <scope>NUCLEOTIDE SEQUENCE [LARGE SCALE GENOMIC DNA]</scope>
    <source>
        <strain evidence="8">Clostridium ultunense strain Esp</strain>
    </source>
</reference>
<comment type="subcellular location">
    <subcellularLocation>
        <location evidence="1">Cell membrane</location>
        <topology evidence="1">Multi-pass membrane protein</topology>
    </subcellularLocation>
</comment>
<protein>
    <submittedName>
        <fullName evidence="8">Chromate transport protein</fullName>
    </submittedName>
</protein>
<feature type="transmembrane region" description="Helical" evidence="7">
    <location>
        <begin position="109"/>
        <end position="129"/>
    </location>
</feature>
<dbReference type="GO" id="GO:0015109">
    <property type="term" value="F:chromate transmembrane transporter activity"/>
    <property type="evidence" value="ECO:0007669"/>
    <property type="project" value="InterPro"/>
</dbReference>
<evidence type="ECO:0000256" key="4">
    <source>
        <dbReference type="ARBA" id="ARBA00022692"/>
    </source>
</evidence>
<name>A0A1M4PM92_9FIRM</name>
<comment type="similarity">
    <text evidence="2">Belongs to the chromate ion transporter (CHR) (TC 2.A.51) family.</text>
</comment>
<keyword evidence="4 7" id="KW-0812">Transmembrane</keyword>
<dbReference type="InterPro" id="IPR052518">
    <property type="entry name" value="CHR_Transporter"/>
</dbReference>
<dbReference type="PANTHER" id="PTHR43663">
    <property type="entry name" value="CHROMATE TRANSPORT PROTEIN-RELATED"/>
    <property type="match status" value="1"/>
</dbReference>
<feature type="transmembrane region" description="Helical" evidence="7">
    <location>
        <begin position="9"/>
        <end position="27"/>
    </location>
</feature>
<dbReference type="EMBL" id="LT669839">
    <property type="protein sequence ID" value="SHD76571.1"/>
    <property type="molecule type" value="Genomic_DNA"/>
</dbReference>
<evidence type="ECO:0000256" key="6">
    <source>
        <dbReference type="ARBA" id="ARBA00023136"/>
    </source>
</evidence>
<accession>A0A1M4PM92</accession>
<dbReference type="RefSeq" id="WP_109840533.1">
    <property type="nucleotide sequence ID" value="NZ_LT669839.1"/>
</dbReference>
<evidence type="ECO:0000256" key="1">
    <source>
        <dbReference type="ARBA" id="ARBA00004651"/>
    </source>
</evidence>
<dbReference type="Proteomes" id="UP000245423">
    <property type="component" value="Chromosome 1"/>
</dbReference>
<dbReference type="InterPro" id="IPR003370">
    <property type="entry name" value="Chromate_transpt"/>
</dbReference>
<evidence type="ECO:0000256" key="7">
    <source>
        <dbReference type="SAM" id="Phobius"/>
    </source>
</evidence>
<sequence length="198" mass="22105">MLFDMFKTFFKVGAFTIGGGYAMIPIIQKEIVDNKNWIKEEEFLDIIAVSQGSPGPIAVNVSIFVGYKLKGFKGALACTLGTTLPSFLIILLIATVFFQFRNNPIIEKVFLGIRPAVVALIVSAVYQLAKKSKFNYKKISISVITALLIVFLSISPIYLILIGGIGSILYYKNKETEGKIILYNIVHLCYSKLMDWIF</sequence>
<organism evidence="8 9">
    <name type="scientific">[Clostridium] ultunense Esp</name>
    <dbReference type="NCBI Taxonomy" id="1288971"/>
    <lineage>
        <taxon>Bacteria</taxon>
        <taxon>Bacillati</taxon>
        <taxon>Bacillota</taxon>
        <taxon>Tissierellia</taxon>
        <taxon>Tissierellales</taxon>
        <taxon>Tepidimicrobiaceae</taxon>
        <taxon>Schnuerera</taxon>
    </lineage>
</organism>
<keyword evidence="6 7" id="KW-0472">Membrane</keyword>
<keyword evidence="9" id="KW-1185">Reference proteome</keyword>
<keyword evidence="5 7" id="KW-1133">Transmembrane helix</keyword>
<gene>
    <name evidence="8" type="ORF">CUESP1_1198</name>
</gene>
<dbReference type="Pfam" id="PF02417">
    <property type="entry name" value="Chromate_transp"/>
    <property type="match status" value="1"/>
</dbReference>
<feature type="transmembrane region" description="Helical" evidence="7">
    <location>
        <begin position="141"/>
        <end position="171"/>
    </location>
</feature>
<evidence type="ECO:0000313" key="8">
    <source>
        <dbReference type="EMBL" id="SHD76571.1"/>
    </source>
</evidence>